<accession>A0A0G1RH83</accession>
<gene>
    <name evidence="1" type="ORF">UX79_C0031G0001</name>
</gene>
<dbReference type="EMBL" id="LCNN01000031">
    <property type="protein sequence ID" value="KKU56516.1"/>
    <property type="molecule type" value="Genomic_DNA"/>
</dbReference>
<reference evidence="1 2" key="1">
    <citation type="journal article" date="2015" name="Nature">
        <title>rRNA introns, odd ribosomes, and small enigmatic genomes across a large radiation of phyla.</title>
        <authorList>
            <person name="Brown C.T."/>
            <person name="Hug L.A."/>
            <person name="Thomas B.C."/>
            <person name="Sharon I."/>
            <person name="Castelle C.J."/>
            <person name="Singh A."/>
            <person name="Wilkins M.J."/>
            <person name="Williams K.H."/>
            <person name="Banfield J.F."/>
        </authorList>
    </citation>
    <scope>NUCLEOTIDE SEQUENCE [LARGE SCALE GENOMIC DNA]</scope>
</reference>
<evidence type="ECO:0000313" key="2">
    <source>
        <dbReference type="Proteomes" id="UP000034684"/>
    </source>
</evidence>
<protein>
    <submittedName>
        <fullName evidence="1">Uncharacterized protein</fullName>
    </submittedName>
</protein>
<proteinExistence type="predicted"/>
<comment type="caution">
    <text evidence="1">The sequence shown here is derived from an EMBL/GenBank/DDBJ whole genome shotgun (WGS) entry which is preliminary data.</text>
</comment>
<dbReference type="Proteomes" id="UP000034684">
    <property type="component" value="Unassembled WGS sequence"/>
</dbReference>
<evidence type="ECO:0000313" key="1">
    <source>
        <dbReference type="EMBL" id="KKU56516.1"/>
    </source>
</evidence>
<organism evidence="1 2">
    <name type="scientific">candidate division WWE3 bacterium GW2011_GWB1_47_11</name>
    <dbReference type="NCBI Taxonomy" id="1619117"/>
    <lineage>
        <taxon>Bacteria</taxon>
        <taxon>Katanobacteria</taxon>
    </lineage>
</organism>
<name>A0A0G1RH83_UNCKA</name>
<dbReference type="AlphaFoldDB" id="A0A0G1RH83"/>
<feature type="non-terminal residue" evidence="1">
    <location>
        <position position="1"/>
    </location>
</feature>
<sequence>YKNAVQKIEEVETVAGEKLTTFGMIVEVPIKSTRQVVLSYSIPKKIDLEKSPTYHLYVQKQAGTANDSLNFTLNLPDYLKVESINGIDEKKVTQNLKISTDLATDREFEVEVKKK</sequence>